<sequence length="257" mass="27746">MTVRSPVPTLLAWSAAAVLATAAAPVLAQSGPDAGASPHAFTANLSVVSDYRYRGLMQTNRRPAVQGGFDYSHASGFYLGNWNSSISWLGDSRAEVSAPAEMDFYGGLRAAAGDWSYDLGVLQYYYPGDYPAGYTRPHTTELYAGVGHGPVTLKVSYAPTNLFGFADSKGSWYVDLTANVPLDVWGLTLNAHAGYQRVPVASASYADWKIGLSKDLGHQFTLAVAYIDTNADRRVYTNARGRYMGRATAWASLTRTF</sequence>
<keyword evidence="1" id="KW-0732">Signal</keyword>
<dbReference type="InterPro" id="IPR010239">
    <property type="entry name" value="CHP02001"/>
</dbReference>
<accession>A0ABM8X742</accession>
<feature type="chain" id="PRO_5045310884" evidence="1">
    <location>
        <begin position="29"/>
        <end position="257"/>
    </location>
</feature>
<name>A0ABM8X742_9BURK</name>
<dbReference type="Proteomes" id="UP000721236">
    <property type="component" value="Unassembled WGS sequence"/>
</dbReference>
<comment type="caution">
    <text evidence="2">The sequence shown here is derived from an EMBL/GenBank/DDBJ whole genome shotgun (WGS) entry which is preliminary data.</text>
</comment>
<dbReference type="NCBIfam" id="TIGR02001">
    <property type="entry name" value="gcw_chp"/>
    <property type="match status" value="1"/>
</dbReference>
<evidence type="ECO:0000313" key="2">
    <source>
        <dbReference type="EMBL" id="CAG9175758.1"/>
    </source>
</evidence>
<dbReference type="RefSeq" id="WP_224042416.1">
    <property type="nucleotide sequence ID" value="NZ_CAJZAH010000002.1"/>
</dbReference>
<keyword evidence="3" id="KW-1185">Reference proteome</keyword>
<organism evidence="2 3">
    <name type="scientific">Cupriavidus respiraculi</name>
    <dbReference type="NCBI Taxonomy" id="195930"/>
    <lineage>
        <taxon>Bacteria</taxon>
        <taxon>Pseudomonadati</taxon>
        <taxon>Pseudomonadota</taxon>
        <taxon>Betaproteobacteria</taxon>
        <taxon>Burkholderiales</taxon>
        <taxon>Burkholderiaceae</taxon>
        <taxon>Cupriavidus</taxon>
    </lineage>
</organism>
<dbReference type="EMBL" id="CAJZAH010000002">
    <property type="protein sequence ID" value="CAG9175758.1"/>
    <property type="molecule type" value="Genomic_DNA"/>
</dbReference>
<protein>
    <submittedName>
        <fullName evidence="2">Uncharacterized protein</fullName>
    </submittedName>
</protein>
<feature type="signal peptide" evidence="1">
    <location>
        <begin position="1"/>
        <end position="28"/>
    </location>
</feature>
<proteinExistence type="predicted"/>
<evidence type="ECO:0000313" key="3">
    <source>
        <dbReference type="Proteomes" id="UP000721236"/>
    </source>
</evidence>
<gene>
    <name evidence="2" type="ORF">LMG21510_02951</name>
</gene>
<evidence type="ECO:0000256" key="1">
    <source>
        <dbReference type="SAM" id="SignalP"/>
    </source>
</evidence>
<dbReference type="Pfam" id="PF09694">
    <property type="entry name" value="Gcw_chp"/>
    <property type="match status" value="1"/>
</dbReference>
<reference evidence="2 3" key="1">
    <citation type="submission" date="2021-08" db="EMBL/GenBank/DDBJ databases">
        <authorList>
            <person name="Peeters C."/>
        </authorList>
    </citation>
    <scope>NUCLEOTIDE SEQUENCE [LARGE SCALE GENOMIC DNA]</scope>
    <source>
        <strain evidence="2 3">LMG 21510</strain>
    </source>
</reference>